<evidence type="ECO:0000256" key="4">
    <source>
        <dbReference type="ARBA" id="ARBA00012105"/>
    </source>
</evidence>
<name>A0ABR4NA59_9FUNG</name>
<keyword evidence="7" id="KW-0288">FMN</keyword>
<dbReference type="PANTHER" id="PTHR22749:SF6">
    <property type="entry name" value="RIBOFLAVIN KINASE"/>
    <property type="match status" value="1"/>
</dbReference>
<evidence type="ECO:0000256" key="8">
    <source>
        <dbReference type="ARBA" id="ARBA00022679"/>
    </source>
</evidence>
<dbReference type="InterPro" id="IPR023465">
    <property type="entry name" value="Riboflavin_kinase_dom_sf"/>
</dbReference>
<sequence length="164" mass="18114">MRAPIAGPETPQTPYPVHLRGVVSKGFGRGSKELGIPTANLPDEVAEHAGKTLETGIYFGWAGVGRDQAVYPMVMSFGWNPFYKNEKRSAEVHIIHTFPADFYGEELRVTVLGYIRPELNYTTLEALIEDINTDIRVAIKSLERPAYAAYKTHAFITSTPATSA</sequence>
<comment type="pathway">
    <text evidence="2">Cofactor biosynthesis; FMN biosynthesis; FMN from riboflavin (ATP route): step 1/1.</text>
</comment>
<evidence type="ECO:0000256" key="1">
    <source>
        <dbReference type="ARBA" id="ARBA00003572"/>
    </source>
</evidence>
<keyword evidence="6" id="KW-0285">Flavoprotein</keyword>
<dbReference type="GO" id="GO:0008531">
    <property type="term" value="F:riboflavin kinase activity"/>
    <property type="evidence" value="ECO:0007669"/>
    <property type="project" value="UniProtKB-EC"/>
</dbReference>
<evidence type="ECO:0000256" key="2">
    <source>
        <dbReference type="ARBA" id="ARBA00005201"/>
    </source>
</evidence>
<feature type="domain" description="Riboflavin kinase" evidence="12">
    <location>
        <begin position="12"/>
        <end position="143"/>
    </location>
</feature>
<evidence type="ECO:0000313" key="14">
    <source>
        <dbReference type="Proteomes" id="UP001527925"/>
    </source>
</evidence>
<keyword evidence="9" id="KW-0547">Nucleotide-binding</keyword>
<keyword evidence="10" id="KW-0067">ATP-binding</keyword>
<evidence type="ECO:0000256" key="7">
    <source>
        <dbReference type="ARBA" id="ARBA00022643"/>
    </source>
</evidence>
<dbReference type="InterPro" id="IPR023468">
    <property type="entry name" value="Riboflavin_kinase"/>
</dbReference>
<dbReference type="PANTHER" id="PTHR22749">
    <property type="entry name" value="RIBOFLAVIN KINASE/FMN ADENYLYLTRANSFERASE"/>
    <property type="match status" value="1"/>
</dbReference>
<evidence type="ECO:0000313" key="13">
    <source>
        <dbReference type="EMBL" id="KAL2916349.1"/>
    </source>
</evidence>
<proteinExistence type="inferred from homology"/>
<comment type="similarity">
    <text evidence="3">Belongs to the flavokinase family.</text>
</comment>
<dbReference type="EMBL" id="JADGIZ020000017">
    <property type="protein sequence ID" value="KAL2916349.1"/>
    <property type="molecule type" value="Genomic_DNA"/>
</dbReference>
<dbReference type="SUPFAM" id="SSF82114">
    <property type="entry name" value="Riboflavin kinase-like"/>
    <property type="match status" value="1"/>
</dbReference>
<gene>
    <name evidence="13" type="primary">FMN1</name>
    <name evidence="13" type="ORF">HK105_204105</name>
</gene>
<keyword evidence="13" id="KW-0418">Kinase</keyword>
<dbReference type="SMART" id="SM00904">
    <property type="entry name" value="Flavokinase"/>
    <property type="match status" value="1"/>
</dbReference>
<accession>A0ABR4NA59</accession>
<dbReference type="Gene3D" id="2.40.30.30">
    <property type="entry name" value="Riboflavin kinase-like"/>
    <property type="match status" value="1"/>
</dbReference>
<organism evidence="13 14">
    <name type="scientific">Polyrhizophydium stewartii</name>
    <dbReference type="NCBI Taxonomy" id="2732419"/>
    <lineage>
        <taxon>Eukaryota</taxon>
        <taxon>Fungi</taxon>
        <taxon>Fungi incertae sedis</taxon>
        <taxon>Chytridiomycota</taxon>
        <taxon>Chytridiomycota incertae sedis</taxon>
        <taxon>Chytridiomycetes</taxon>
        <taxon>Rhizophydiales</taxon>
        <taxon>Rhizophydiales incertae sedis</taxon>
        <taxon>Polyrhizophydium</taxon>
    </lineage>
</organism>
<evidence type="ECO:0000256" key="9">
    <source>
        <dbReference type="ARBA" id="ARBA00022741"/>
    </source>
</evidence>
<comment type="function">
    <text evidence="1">Catalyzes the phosphorylation of riboflavin (vitamin B2) to form flavin mononucleotide (FMN) coenzyme.</text>
</comment>
<keyword evidence="8 13" id="KW-0808">Transferase</keyword>
<comment type="caution">
    <text evidence="13">The sequence shown here is derived from an EMBL/GenBank/DDBJ whole genome shotgun (WGS) entry which is preliminary data.</text>
</comment>
<evidence type="ECO:0000256" key="5">
    <source>
        <dbReference type="ARBA" id="ARBA00017394"/>
    </source>
</evidence>
<dbReference type="Pfam" id="PF01687">
    <property type="entry name" value="Flavokinase"/>
    <property type="match status" value="1"/>
</dbReference>
<reference evidence="13 14" key="1">
    <citation type="submission" date="2023-09" db="EMBL/GenBank/DDBJ databases">
        <title>Pangenome analysis of Batrachochytrium dendrobatidis and related Chytrids.</title>
        <authorList>
            <person name="Yacoub M.N."/>
            <person name="Stajich J.E."/>
            <person name="James T.Y."/>
        </authorList>
    </citation>
    <scope>NUCLEOTIDE SEQUENCE [LARGE SCALE GENOMIC DNA]</scope>
    <source>
        <strain evidence="13 14">JEL0888</strain>
    </source>
</reference>
<evidence type="ECO:0000256" key="3">
    <source>
        <dbReference type="ARBA" id="ARBA00010108"/>
    </source>
</evidence>
<dbReference type="Proteomes" id="UP001527925">
    <property type="component" value="Unassembled WGS sequence"/>
</dbReference>
<evidence type="ECO:0000256" key="6">
    <source>
        <dbReference type="ARBA" id="ARBA00022630"/>
    </source>
</evidence>
<evidence type="ECO:0000259" key="12">
    <source>
        <dbReference type="SMART" id="SM00904"/>
    </source>
</evidence>
<dbReference type="InterPro" id="IPR015865">
    <property type="entry name" value="Riboflavin_kinase_bac/euk"/>
</dbReference>
<dbReference type="EC" id="2.7.1.26" evidence="4"/>
<evidence type="ECO:0000256" key="10">
    <source>
        <dbReference type="ARBA" id="ARBA00022840"/>
    </source>
</evidence>
<keyword evidence="14" id="KW-1185">Reference proteome</keyword>
<evidence type="ECO:0000256" key="11">
    <source>
        <dbReference type="ARBA" id="ARBA00029960"/>
    </source>
</evidence>
<protein>
    <recommendedName>
        <fullName evidence="5">Riboflavin kinase</fullName>
        <ecNumber evidence="4">2.7.1.26</ecNumber>
    </recommendedName>
    <alternativeName>
        <fullName evidence="11">Flavin mononucleotide kinase 1</fullName>
    </alternativeName>
</protein>